<protein>
    <submittedName>
        <fullName evidence="1">Uncharacterized protein</fullName>
    </submittedName>
</protein>
<sequence length="51" mass="5206">MPVELSPVVPLLAGLDAKQRETSLSVGASVHHPEVCAMLYGTCTVPSGVSA</sequence>
<gene>
    <name evidence="1" type="ORF">GCD22_03383</name>
</gene>
<dbReference type="GeneID" id="60697590"/>
<dbReference type="EMBL" id="CP045571">
    <property type="protein sequence ID" value="QFX97455.1"/>
    <property type="molecule type" value="Genomic_DNA"/>
</dbReference>
<dbReference type="Proteomes" id="UP000363590">
    <property type="component" value="Chromosome"/>
</dbReference>
<accession>A0A5P9XTS4</accession>
<evidence type="ECO:0000313" key="2">
    <source>
        <dbReference type="Proteomes" id="UP000363590"/>
    </source>
</evidence>
<dbReference type="KEGG" id="atx:GCD22_03383"/>
<organism evidence="1 2">
    <name type="scientific">Acidithiobacillus thiooxidans ATCC 19377</name>
    <dbReference type="NCBI Taxonomy" id="637390"/>
    <lineage>
        <taxon>Bacteria</taxon>
        <taxon>Pseudomonadati</taxon>
        <taxon>Pseudomonadota</taxon>
        <taxon>Acidithiobacillia</taxon>
        <taxon>Acidithiobacillales</taxon>
        <taxon>Acidithiobacillaceae</taxon>
        <taxon>Acidithiobacillus</taxon>
    </lineage>
</organism>
<dbReference type="RefSeq" id="WP_153940862.1">
    <property type="nucleotide sequence ID" value="NZ_CP045571.1"/>
</dbReference>
<proteinExistence type="predicted"/>
<reference evidence="1 2" key="1">
    <citation type="submission" date="2019-10" db="EMBL/GenBank/DDBJ databases">
        <authorList>
            <person name="Wang R."/>
        </authorList>
    </citation>
    <scope>NUCLEOTIDE SEQUENCE [LARGE SCALE GENOMIC DNA]</scope>
    <source>
        <strain evidence="1 2">ATCC 19377</strain>
    </source>
</reference>
<evidence type="ECO:0000313" key="1">
    <source>
        <dbReference type="EMBL" id="QFX97455.1"/>
    </source>
</evidence>
<name>A0A5P9XTS4_ACITH</name>
<dbReference type="AlphaFoldDB" id="A0A5P9XTS4"/>